<keyword evidence="4" id="KW-1185">Reference proteome</keyword>
<feature type="region of interest" description="Disordered" evidence="1">
    <location>
        <begin position="274"/>
        <end position="300"/>
    </location>
</feature>
<evidence type="ECO:0000256" key="1">
    <source>
        <dbReference type="SAM" id="MobiDB-lite"/>
    </source>
</evidence>
<keyword evidence="2" id="KW-1133">Transmembrane helix</keyword>
<feature type="compositionally biased region" description="Polar residues" evidence="1">
    <location>
        <begin position="280"/>
        <end position="300"/>
    </location>
</feature>
<keyword evidence="2" id="KW-0812">Transmembrane</keyword>
<evidence type="ECO:0000256" key="2">
    <source>
        <dbReference type="SAM" id="Phobius"/>
    </source>
</evidence>
<gene>
    <name evidence="3" type="ORF">Anapl_09161</name>
</gene>
<feature type="transmembrane region" description="Helical" evidence="2">
    <location>
        <begin position="91"/>
        <end position="115"/>
    </location>
</feature>
<dbReference type="Proteomes" id="UP000296049">
    <property type="component" value="Unassembled WGS sequence"/>
</dbReference>
<dbReference type="EMBL" id="KB743335">
    <property type="protein sequence ID" value="EOA99370.1"/>
    <property type="molecule type" value="Genomic_DNA"/>
</dbReference>
<protein>
    <submittedName>
        <fullName evidence="3">Uncharacterized protein</fullName>
    </submittedName>
</protein>
<organism evidence="3 4">
    <name type="scientific">Anas platyrhynchos</name>
    <name type="common">Mallard</name>
    <name type="synonym">Anas boschas</name>
    <dbReference type="NCBI Taxonomy" id="8839"/>
    <lineage>
        <taxon>Eukaryota</taxon>
        <taxon>Metazoa</taxon>
        <taxon>Chordata</taxon>
        <taxon>Craniata</taxon>
        <taxon>Vertebrata</taxon>
        <taxon>Euteleostomi</taxon>
        <taxon>Archelosauria</taxon>
        <taxon>Archosauria</taxon>
        <taxon>Dinosauria</taxon>
        <taxon>Saurischia</taxon>
        <taxon>Theropoda</taxon>
        <taxon>Coelurosauria</taxon>
        <taxon>Aves</taxon>
        <taxon>Neognathae</taxon>
        <taxon>Galloanserae</taxon>
        <taxon>Anseriformes</taxon>
        <taxon>Anatidae</taxon>
        <taxon>Anatinae</taxon>
        <taxon>Anas</taxon>
    </lineage>
</organism>
<sequence>MDHLISPDGHLWLQVSLMLAGSSLISFGMCKWAATAEQCRDPLQKTDSVERLKPVVDSSPWQLFLTFGLHLGSDSQPLDHILALVLASWQLVWFLSLASASACILVLASASWPLAVFAGIQAHPCYKVWTSVAAVENREGEPGLKRHFHQQMQNYTGKQKEEEIMTSLDQAGGFACHWGWAEPSEGEQSTARNRIALAEQRQCLLEAEDVPRLQQATQEKRKERKCVEQQKNLERPLCWCLCPLKCAKCPVQQLTTFALPDPMQNPMAGTWEQTAEDNGTEQHNVTTSVSRDGGKTFQSSGAQQAHMLSYGATCCISEPAHFNTRLSEAEKINFLKMKRTDRRRGTAYQICTFQMELHTQ</sequence>
<feature type="transmembrane region" description="Helical" evidence="2">
    <location>
        <begin position="12"/>
        <end position="34"/>
    </location>
</feature>
<keyword evidence="2" id="KW-0472">Membrane</keyword>
<accession>R0JPW7</accession>
<name>R0JPW7_ANAPL</name>
<dbReference type="AlphaFoldDB" id="R0JPW7"/>
<proteinExistence type="predicted"/>
<reference evidence="4" key="1">
    <citation type="journal article" date="2013" name="Nat. Genet.">
        <title>The duck genome and transcriptome provide insight into an avian influenza virus reservoir species.</title>
        <authorList>
            <person name="Huang Y."/>
            <person name="Li Y."/>
            <person name="Burt D.W."/>
            <person name="Chen H."/>
            <person name="Zhang Y."/>
            <person name="Qian W."/>
            <person name="Kim H."/>
            <person name="Gan S."/>
            <person name="Zhao Y."/>
            <person name="Li J."/>
            <person name="Yi K."/>
            <person name="Feng H."/>
            <person name="Zhu P."/>
            <person name="Li B."/>
            <person name="Liu Q."/>
            <person name="Fairley S."/>
            <person name="Magor K.E."/>
            <person name="Du Z."/>
            <person name="Hu X."/>
            <person name="Goodman L."/>
            <person name="Tafer H."/>
            <person name="Vignal A."/>
            <person name="Lee T."/>
            <person name="Kim K.W."/>
            <person name="Sheng Z."/>
            <person name="An Y."/>
            <person name="Searle S."/>
            <person name="Herrero J."/>
            <person name="Groenen M.A."/>
            <person name="Crooijmans R.P."/>
            <person name="Faraut T."/>
            <person name="Cai Q."/>
            <person name="Webster R.G."/>
            <person name="Aldridge J.R."/>
            <person name="Warren W.C."/>
            <person name="Bartschat S."/>
            <person name="Kehr S."/>
            <person name="Marz M."/>
            <person name="Stadler P.F."/>
            <person name="Smith J."/>
            <person name="Kraus R.H."/>
            <person name="Zhao Y."/>
            <person name="Ren L."/>
            <person name="Fei J."/>
            <person name="Morisson M."/>
            <person name="Kaiser P."/>
            <person name="Griffin D.K."/>
            <person name="Rao M."/>
            <person name="Pitel F."/>
            <person name="Wang J."/>
            <person name="Li N."/>
        </authorList>
    </citation>
    <scope>NUCLEOTIDE SEQUENCE [LARGE SCALE GENOMIC DNA]</scope>
</reference>
<evidence type="ECO:0000313" key="3">
    <source>
        <dbReference type="EMBL" id="EOA99370.1"/>
    </source>
</evidence>
<evidence type="ECO:0000313" key="4">
    <source>
        <dbReference type="Proteomes" id="UP000296049"/>
    </source>
</evidence>